<keyword evidence="2" id="KW-1185">Reference proteome</keyword>
<evidence type="ECO:0000313" key="1">
    <source>
        <dbReference type="EMBL" id="KAF2706086.1"/>
    </source>
</evidence>
<organism evidence="1 2">
    <name type="scientific">Pleomassaria siparia CBS 279.74</name>
    <dbReference type="NCBI Taxonomy" id="1314801"/>
    <lineage>
        <taxon>Eukaryota</taxon>
        <taxon>Fungi</taxon>
        <taxon>Dikarya</taxon>
        <taxon>Ascomycota</taxon>
        <taxon>Pezizomycotina</taxon>
        <taxon>Dothideomycetes</taxon>
        <taxon>Pleosporomycetidae</taxon>
        <taxon>Pleosporales</taxon>
        <taxon>Pleomassariaceae</taxon>
        <taxon>Pleomassaria</taxon>
    </lineage>
</organism>
<name>A0A6G1JZP9_9PLEO</name>
<accession>A0A6G1JZP9</accession>
<sequence>MEKVHMYKVITASVPATCTRSSSHSRDAYLSPTPQMRTAMQGQCKPCKSSLPCSNKSPPPDARPAYPTADLPILGLYCLHPSPSSISPNQFFPFPTTRAASAAILVHVQRLSFKPLSPAAARFHHGYFFLHCNAPKSY</sequence>
<reference evidence="1" key="1">
    <citation type="journal article" date="2020" name="Stud. Mycol.">
        <title>101 Dothideomycetes genomes: a test case for predicting lifestyles and emergence of pathogens.</title>
        <authorList>
            <person name="Haridas S."/>
            <person name="Albert R."/>
            <person name="Binder M."/>
            <person name="Bloem J."/>
            <person name="Labutti K."/>
            <person name="Salamov A."/>
            <person name="Andreopoulos B."/>
            <person name="Baker S."/>
            <person name="Barry K."/>
            <person name="Bills G."/>
            <person name="Bluhm B."/>
            <person name="Cannon C."/>
            <person name="Castanera R."/>
            <person name="Culley D."/>
            <person name="Daum C."/>
            <person name="Ezra D."/>
            <person name="Gonzalez J."/>
            <person name="Henrissat B."/>
            <person name="Kuo A."/>
            <person name="Liang C."/>
            <person name="Lipzen A."/>
            <person name="Lutzoni F."/>
            <person name="Magnuson J."/>
            <person name="Mondo S."/>
            <person name="Nolan M."/>
            <person name="Ohm R."/>
            <person name="Pangilinan J."/>
            <person name="Park H.-J."/>
            <person name="Ramirez L."/>
            <person name="Alfaro M."/>
            <person name="Sun H."/>
            <person name="Tritt A."/>
            <person name="Yoshinaga Y."/>
            <person name="Zwiers L.-H."/>
            <person name="Turgeon B."/>
            <person name="Goodwin S."/>
            <person name="Spatafora J."/>
            <person name="Crous P."/>
            <person name="Grigoriev I."/>
        </authorList>
    </citation>
    <scope>NUCLEOTIDE SEQUENCE</scope>
    <source>
        <strain evidence="1">CBS 279.74</strain>
    </source>
</reference>
<protein>
    <submittedName>
        <fullName evidence="1">Uncharacterized protein</fullName>
    </submittedName>
</protein>
<dbReference type="Proteomes" id="UP000799428">
    <property type="component" value="Unassembled WGS sequence"/>
</dbReference>
<evidence type="ECO:0000313" key="2">
    <source>
        <dbReference type="Proteomes" id="UP000799428"/>
    </source>
</evidence>
<dbReference type="AlphaFoldDB" id="A0A6G1JZP9"/>
<gene>
    <name evidence="1" type="ORF">K504DRAFT_460171</name>
</gene>
<proteinExistence type="predicted"/>
<dbReference type="EMBL" id="MU005777">
    <property type="protein sequence ID" value="KAF2706086.1"/>
    <property type="molecule type" value="Genomic_DNA"/>
</dbReference>